<dbReference type="EMBL" id="CP117811">
    <property type="protein sequence ID" value="WDE95770.1"/>
    <property type="molecule type" value="Genomic_DNA"/>
</dbReference>
<proteinExistence type="predicted"/>
<dbReference type="RefSeq" id="WP_274149538.1">
    <property type="nucleotide sequence ID" value="NZ_CP117811.1"/>
</dbReference>
<evidence type="ECO:0000313" key="3">
    <source>
        <dbReference type="Proteomes" id="UP001214250"/>
    </source>
</evidence>
<keyword evidence="3" id="KW-1185">Reference proteome</keyword>
<sequence>MYKFLKCRTARLVTVVFICLMTFQTVSAKQLELKTSQEGKGLNHKIIVESPGNFRLAFENGLNYGLSQWFDLKHDPDALFDLTDNATNYIPVHEQGALFNQCLNPDDLIAHVAGAKNHFKEVPRSIKVLERSPIKVVLENSHHPMLGKKNEGLLFKTRYTIYPDGKIFIKNTLIAIEAQDITMWRNSIVGLSDPTYKVNTDSGKMIIEADKTMTDKSKKWKTDQWSGYQLNLPDWRSYEIISNTENTLALGKQISGANKPLLAGDYKIDSRRTKFGWLRGDSVAFPKTWHEKTSKFIYAYWDPSTPEPYKSWSSASIMLVPSPANEKQGFGAGIHGWKGFKRMYYEYGSFSMKKDESISQEYLLVLGSNTSKVLPDLRSREVALKIAEEYRATCTNKSSYPSAGI</sequence>
<evidence type="ECO:0000256" key="1">
    <source>
        <dbReference type="SAM" id="SignalP"/>
    </source>
</evidence>
<gene>
    <name evidence="2" type="ORF">PQO03_08585</name>
</gene>
<dbReference type="Proteomes" id="UP001214250">
    <property type="component" value="Chromosome 1"/>
</dbReference>
<keyword evidence="1" id="KW-0732">Signal</keyword>
<reference evidence="2 3" key="1">
    <citation type="submission" date="2023-02" db="EMBL/GenBank/DDBJ databases">
        <title>Genome sequence of Lentisphaera profundi SAORIC-696.</title>
        <authorList>
            <person name="Kim e."/>
            <person name="Cho J.-C."/>
            <person name="Choi A."/>
            <person name="Kang I."/>
        </authorList>
    </citation>
    <scope>NUCLEOTIDE SEQUENCE [LARGE SCALE GENOMIC DNA]</scope>
    <source>
        <strain evidence="2 3">SAORIC-696</strain>
    </source>
</reference>
<accession>A0ABY7VRB1</accession>
<protein>
    <submittedName>
        <fullName evidence="2">Uncharacterized protein</fullName>
    </submittedName>
</protein>
<organism evidence="2 3">
    <name type="scientific">Lentisphaera profundi</name>
    <dbReference type="NCBI Taxonomy" id="1658616"/>
    <lineage>
        <taxon>Bacteria</taxon>
        <taxon>Pseudomonadati</taxon>
        <taxon>Lentisphaerota</taxon>
        <taxon>Lentisphaeria</taxon>
        <taxon>Lentisphaerales</taxon>
        <taxon>Lentisphaeraceae</taxon>
        <taxon>Lentisphaera</taxon>
    </lineage>
</organism>
<feature type="chain" id="PRO_5047155574" evidence="1">
    <location>
        <begin position="29"/>
        <end position="405"/>
    </location>
</feature>
<evidence type="ECO:0000313" key="2">
    <source>
        <dbReference type="EMBL" id="WDE95770.1"/>
    </source>
</evidence>
<name>A0ABY7VRB1_9BACT</name>
<feature type="signal peptide" evidence="1">
    <location>
        <begin position="1"/>
        <end position="28"/>
    </location>
</feature>